<gene>
    <name evidence="1" type="ORF">EBN88_13330</name>
</gene>
<comment type="caution">
    <text evidence="1">The sequence shown here is derived from an EMBL/GenBank/DDBJ whole genome shotgun (WGS) entry which is preliminary data.</text>
</comment>
<keyword evidence="1" id="KW-0489">Methyltransferase</keyword>
<feature type="non-terminal residue" evidence="1">
    <location>
        <position position="1"/>
    </location>
</feature>
<keyword evidence="1" id="KW-0808">Transferase</keyword>
<keyword evidence="2" id="KW-1185">Reference proteome</keyword>
<dbReference type="AlphaFoldDB" id="A0A3M2LTJ1"/>
<dbReference type="GO" id="GO:0032259">
    <property type="term" value="P:methylation"/>
    <property type="evidence" value="ECO:0007669"/>
    <property type="project" value="UniProtKB-KW"/>
</dbReference>
<dbReference type="EMBL" id="RFFJ01000061">
    <property type="protein sequence ID" value="RMI40180.1"/>
    <property type="molecule type" value="Genomic_DNA"/>
</dbReference>
<evidence type="ECO:0000313" key="1">
    <source>
        <dbReference type="EMBL" id="RMI40180.1"/>
    </source>
</evidence>
<dbReference type="Proteomes" id="UP000278673">
    <property type="component" value="Unassembled WGS sequence"/>
</dbReference>
<evidence type="ECO:0000313" key="2">
    <source>
        <dbReference type="Proteomes" id="UP000278673"/>
    </source>
</evidence>
<name>A0A3M2LTJ1_9ACTN</name>
<proteinExistence type="predicted"/>
<organism evidence="1 2">
    <name type="scientific">Streptomyces triticirhizae</name>
    <dbReference type="NCBI Taxonomy" id="2483353"/>
    <lineage>
        <taxon>Bacteria</taxon>
        <taxon>Bacillati</taxon>
        <taxon>Actinomycetota</taxon>
        <taxon>Actinomycetes</taxon>
        <taxon>Kitasatosporales</taxon>
        <taxon>Streptomycetaceae</taxon>
        <taxon>Streptomyces</taxon>
    </lineage>
</organism>
<sequence>AALAAAGVPEDAPVGRVAPRQWLTLHRALRGGAG</sequence>
<reference evidence="1 2" key="1">
    <citation type="submission" date="2018-10" db="EMBL/GenBank/DDBJ databases">
        <title>Isolation, diversity and antifungal activity of actinobacteria from wheat.</title>
        <authorList>
            <person name="Han C."/>
        </authorList>
    </citation>
    <scope>NUCLEOTIDE SEQUENCE [LARGE SCALE GENOMIC DNA]</scope>
    <source>
        <strain evidence="1 2">NEAU-YY642</strain>
    </source>
</reference>
<dbReference type="GO" id="GO:0008168">
    <property type="term" value="F:methyltransferase activity"/>
    <property type="evidence" value="ECO:0007669"/>
    <property type="project" value="UniProtKB-KW"/>
</dbReference>
<accession>A0A3M2LTJ1</accession>
<protein>
    <submittedName>
        <fullName evidence="1">ErmE/ErmH/ErmO/ErmR family 23S rRNA (Adenine(2058)-N(6))-methyltransferase</fullName>
    </submittedName>
</protein>